<sequence length="217" mass="23698">MTRLAGINGAADVSYRLAVCAHRGRPSRLSCLSFSTCPAQRPEMGSIKTVNLSDTPQHFHDCCLAISNQLVDRLLAVLPRSPKHILSIGCGSGLLESLLVVNGTDKVSLTGIEVNENVNKHLPGYAFDTVSGTWATYAGATQAAAWMFVYPREPRLLANYLARHVSQTLEMILWLGPRNDWAEYNEVFAGHGFTSMSLVEGNNLVAPYEMAIVVHVQ</sequence>
<gene>
    <name evidence="1" type="ORF">BDZ85DRAFT_250810</name>
</gene>
<keyword evidence="2" id="KW-1185">Reference proteome</keyword>
<dbReference type="AlphaFoldDB" id="A0A6A6G968"/>
<dbReference type="InterPro" id="IPR029063">
    <property type="entry name" value="SAM-dependent_MTases_sf"/>
</dbReference>
<dbReference type="OrthoDB" id="2151982at2759"/>
<dbReference type="SUPFAM" id="SSF53335">
    <property type="entry name" value="S-adenosyl-L-methionine-dependent methyltransferases"/>
    <property type="match status" value="1"/>
</dbReference>
<proteinExistence type="predicted"/>
<name>A0A6A6G968_9PEZI</name>
<evidence type="ECO:0000313" key="1">
    <source>
        <dbReference type="EMBL" id="KAF2221910.1"/>
    </source>
</evidence>
<accession>A0A6A6G968</accession>
<evidence type="ECO:0000313" key="2">
    <source>
        <dbReference type="Proteomes" id="UP000799538"/>
    </source>
</evidence>
<protein>
    <recommendedName>
        <fullName evidence="3">Methyltransferase domain-containing protein</fullName>
    </recommendedName>
</protein>
<dbReference type="Proteomes" id="UP000799538">
    <property type="component" value="Unassembled WGS sequence"/>
</dbReference>
<reference evidence="2" key="1">
    <citation type="journal article" date="2020" name="Stud. Mycol.">
        <title>101 Dothideomycetes genomes: A test case for predicting lifestyles and emergence of pathogens.</title>
        <authorList>
            <person name="Haridas S."/>
            <person name="Albert R."/>
            <person name="Binder M."/>
            <person name="Bloem J."/>
            <person name="LaButti K."/>
            <person name="Salamov A."/>
            <person name="Andreopoulos B."/>
            <person name="Baker S."/>
            <person name="Barry K."/>
            <person name="Bills G."/>
            <person name="Bluhm B."/>
            <person name="Cannon C."/>
            <person name="Castanera R."/>
            <person name="Culley D."/>
            <person name="Daum C."/>
            <person name="Ezra D."/>
            <person name="Gonzalez J."/>
            <person name="Henrissat B."/>
            <person name="Kuo A."/>
            <person name="Liang C."/>
            <person name="Lipzen A."/>
            <person name="Lutzoni F."/>
            <person name="Magnuson J."/>
            <person name="Mondo S."/>
            <person name="Nolan M."/>
            <person name="Ohm R."/>
            <person name="Pangilinan J."/>
            <person name="Park H.-J."/>
            <person name="Ramirez L."/>
            <person name="Alfaro M."/>
            <person name="Sun H."/>
            <person name="Tritt A."/>
            <person name="Yoshinaga Y."/>
            <person name="Zwiers L.-H."/>
            <person name="Turgeon B."/>
            <person name="Goodwin S."/>
            <person name="Spatafora J."/>
            <person name="Crous P."/>
            <person name="Grigoriev I."/>
        </authorList>
    </citation>
    <scope>NUCLEOTIDE SEQUENCE [LARGE SCALE GENOMIC DNA]</scope>
    <source>
        <strain evidence="2">CECT 20119</strain>
    </source>
</reference>
<dbReference type="EMBL" id="ML992509">
    <property type="protein sequence ID" value="KAF2221910.1"/>
    <property type="molecule type" value="Genomic_DNA"/>
</dbReference>
<evidence type="ECO:0008006" key="3">
    <source>
        <dbReference type="Google" id="ProtNLM"/>
    </source>
</evidence>
<organism evidence="1 2">
    <name type="scientific">Elsinoe ampelina</name>
    <dbReference type="NCBI Taxonomy" id="302913"/>
    <lineage>
        <taxon>Eukaryota</taxon>
        <taxon>Fungi</taxon>
        <taxon>Dikarya</taxon>
        <taxon>Ascomycota</taxon>
        <taxon>Pezizomycotina</taxon>
        <taxon>Dothideomycetes</taxon>
        <taxon>Dothideomycetidae</taxon>
        <taxon>Myriangiales</taxon>
        <taxon>Elsinoaceae</taxon>
        <taxon>Elsinoe</taxon>
    </lineage>
</organism>